<keyword evidence="1" id="KW-0732">Signal</keyword>
<evidence type="ECO:0000256" key="1">
    <source>
        <dbReference type="SAM" id="SignalP"/>
    </source>
</evidence>
<dbReference type="OrthoDB" id="1356868at2"/>
<name>A0A1X7IQ26_9FLAO</name>
<evidence type="ECO:0000313" key="2">
    <source>
        <dbReference type="EMBL" id="SMG17033.1"/>
    </source>
</evidence>
<sequence>MKKYFLILALVISSATYSQDLPTEPANGFAFPLGTKFTIKMHPTDSTNFDYSVIKLEPFQEIVDIYENDSLFKDPDEKNGTIEFYFCLGTSVETDEEKEKNMKVLLLMKNLTENSFGYNSDIQTEENGEFKTTSNVGTYSGAKGTEIWPYMIHQIALNEFKIAK</sequence>
<dbReference type="AlphaFoldDB" id="A0A1X7IQ26"/>
<organism evidence="2 3">
    <name type="scientific">Arenibacter troitsensis</name>
    <dbReference type="NCBI Taxonomy" id="188872"/>
    <lineage>
        <taxon>Bacteria</taxon>
        <taxon>Pseudomonadati</taxon>
        <taxon>Bacteroidota</taxon>
        <taxon>Flavobacteriia</taxon>
        <taxon>Flavobacteriales</taxon>
        <taxon>Flavobacteriaceae</taxon>
        <taxon>Arenibacter</taxon>
    </lineage>
</organism>
<dbReference type="Proteomes" id="UP000193420">
    <property type="component" value="Unassembled WGS sequence"/>
</dbReference>
<reference evidence="3" key="1">
    <citation type="submission" date="2017-04" db="EMBL/GenBank/DDBJ databases">
        <authorList>
            <person name="Varghese N."/>
            <person name="Submissions S."/>
        </authorList>
    </citation>
    <scope>NUCLEOTIDE SEQUENCE [LARGE SCALE GENOMIC DNA]</scope>
    <source>
        <strain evidence="3">DSM 19835</strain>
    </source>
</reference>
<dbReference type="EMBL" id="FXAO01000002">
    <property type="protein sequence ID" value="SMG17033.1"/>
    <property type="molecule type" value="Genomic_DNA"/>
</dbReference>
<feature type="signal peptide" evidence="1">
    <location>
        <begin position="1"/>
        <end position="18"/>
    </location>
</feature>
<evidence type="ECO:0000313" key="3">
    <source>
        <dbReference type="Proteomes" id="UP000193420"/>
    </source>
</evidence>
<gene>
    <name evidence="2" type="ORF">SAMN03080602_00934</name>
</gene>
<keyword evidence="3" id="KW-1185">Reference proteome</keyword>
<proteinExistence type="predicted"/>
<dbReference type="RefSeq" id="WP_085496698.1">
    <property type="nucleotide sequence ID" value="NZ_FXAO01000002.1"/>
</dbReference>
<protein>
    <submittedName>
        <fullName evidence="2">Uncharacterized protein</fullName>
    </submittedName>
</protein>
<accession>A0A1X7IQ26</accession>
<feature type="chain" id="PRO_5013321817" evidence="1">
    <location>
        <begin position="19"/>
        <end position="164"/>
    </location>
</feature>